<feature type="domain" description="Molybdopterin dinucleotide-binding" evidence="9">
    <location>
        <begin position="209"/>
        <end position="289"/>
    </location>
</feature>
<keyword evidence="4" id="KW-0500">Molybdenum</keyword>
<dbReference type="InterPro" id="IPR050612">
    <property type="entry name" value="Prok_Mopterin_Oxidored"/>
</dbReference>
<evidence type="ECO:0000259" key="9">
    <source>
        <dbReference type="Pfam" id="PF01568"/>
    </source>
</evidence>
<dbReference type="GO" id="GO:0051539">
    <property type="term" value="F:4 iron, 4 sulfur cluster binding"/>
    <property type="evidence" value="ECO:0007669"/>
    <property type="project" value="UniProtKB-KW"/>
</dbReference>
<evidence type="ECO:0000313" key="11">
    <source>
        <dbReference type="Proteomes" id="UP000732377"/>
    </source>
</evidence>
<evidence type="ECO:0000256" key="7">
    <source>
        <dbReference type="ARBA" id="ARBA00023002"/>
    </source>
</evidence>
<dbReference type="Gene3D" id="2.40.40.20">
    <property type="match status" value="1"/>
</dbReference>
<feature type="domain" description="Molybdopterin oxidoreductase" evidence="8">
    <location>
        <begin position="27"/>
        <end position="125"/>
    </location>
</feature>
<evidence type="ECO:0008006" key="12">
    <source>
        <dbReference type="Google" id="ProtNLM"/>
    </source>
</evidence>
<dbReference type="Gene3D" id="3.30.2070.10">
    <property type="entry name" value="Formate dehydrogenase/DMSO reductase"/>
    <property type="match status" value="1"/>
</dbReference>
<reference evidence="10" key="1">
    <citation type="submission" date="2017-11" db="EMBL/GenBank/DDBJ databases">
        <title>Three new genomes from thermophilic consortium.</title>
        <authorList>
            <person name="Quaggio R."/>
            <person name="Amgarten D."/>
            <person name="Setubal J.C."/>
        </authorList>
    </citation>
    <scope>NUCLEOTIDE SEQUENCE</scope>
    <source>
        <strain evidence="10">ZCTH01-B2</strain>
    </source>
</reference>
<evidence type="ECO:0000256" key="2">
    <source>
        <dbReference type="ARBA" id="ARBA00010312"/>
    </source>
</evidence>
<keyword evidence="6" id="KW-0732">Signal</keyword>
<dbReference type="Proteomes" id="UP000732377">
    <property type="component" value="Unassembled WGS sequence"/>
</dbReference>
<evidence type="ECO:0000313" key="10">
    <source>
        <dbReference type="EMBL" id="MBY6277898.1"/>
    </source>
</evidence>
<dbReference type="GO" id="GO:0043546">
    <property type="term" value="F:molybdopterin cofactor binding"/>
    <property type="evidence" value="ECO:0007669"/>
    <property type="project" value="InterPro"/>
</dbReference>
<dbReference type="PANTHER" id="PTHR43742">
    <property type="entry name" value="TRIMETHYLAMINE-N-OXIDE REDUCTASE"/>
    <property type="match status" value="1"/>
</dbReference>
<comment type="cofactor">
    <cofactor evidence="1">
        <name>Mo-bis(molybdopterin guanine dinucleotide)</name>
        <dbReference type="ChEBI" id="CHEBI:60539"/>
    </cofactor>
</comment>
<dbReference type="Gene3D" id="3.40.228.10">
    <property type="entry name" value="Dimethylsulfoxide Reductase, domain 2"/>
    <property type="match status" value="1"/>
</dbReference>
<name>A0A953LI32_SYMTR</name>
<dbReference type="EMBL" id="PIUK01000274">
    <property type="protein sequence ID" value="MBY6277898.1"/>
    <property type="molecule type" value="Genomic_DNA"/>
</dbReference>
<keyword evidence="3" id="KW-0411">Iron-sulfur</keyword>
<proteinExistence type="inferred from homology"/>
<dbReference type="PANTHER" id="PTHR43742:SF9">
    <property type="entry name" value="TETRATHIONATE REDUCTASE SUBUNIT A"/>
    <property type="match status" value="1"/>
</dbReference>
<comment type="caution">
    <text evidence="10">The sequence shown here is derived from an EMBL/GenBank/DDBJ whole genome shotgun (WGS) entry which is preliminary data.</text>
</comment>
<evidence type="ECO:0000256" key="5">
    <source>
        <dbReference type="ARBA" id="ARBA00022723"/>
    </source>
</evidence>
<comment type="similarity">
    <text evidence="2">Belongs to the prokaryotic molybdopterin-containing oxidoreductase family.</text>
</comment>
<keyword evidence="3" id="KW-0408">Iron</keyword>
<gene>
    <name evidence="10" type="ORF">CWE10_17225</name>
</gene>
<dbReference type="Pfam" id="PF00384">
    <property type="entry name" value="Molybdopterin"/>
    <property type="match status" value="1"/>
</dbReference>
<dbReference type="Gene3D" id="3.40.50.740">
    <property type="match status" value="1"/>
</dbReference>
<evidence type="ECO:0000256" key="4">
    <source>
        <dbReference type="ARBA" id="ARBA00022505"/>
    </source>
</evidence>
<dbReference type="CDD" id="cd02778">
    <property type="entry name" value="MopB_CT_Thiosulfate-R-like"/>
    <property type="match status" value="1"/>
</dbReference>
<keyword evidence="5" id="KW-0479">Metal-binding</keyword>
<dbReference type="InterPro" id="IPR006656">
    <property type="entry name" value="Mopterin_OxRdtase"/>
</dbReference>
<dbReference type="PROSITE" id="PS00932">
    <property type="entry name" value="MOLYBDOPTERIN_PROK_3"/>
    <property type="match status" value="1"/>
</dbReference>
<dbReference type="SUPFAM" id="SSF50692">
    <property type="entry name" value="ADC-like"/>
    <property type="match status" value="1"/>
</dbReference>
<keyword evidence="7" id="KW-0560">Oxidoreductase</keyword>
<dbReference type="InterPro" id="IPR006655">
    <property type="entry name" value="Mopterin_OxRdtase_prok_CS"/>
</dbReference>
<dbReference type="InterPro" id="IPR009010">
    <property type="entry name" value="Asp_de-COase-like_dom_sf"/>
</dbReference>
<dbReference type="GO" id="GO:0016491">
    <property type="term" value="F:oxidoreductase activity"/>
    <property type="evidence" value="ECO:0007669"/>
    <property type="project" value="UniProtKB-KW"/>
</dbReference>
<protein>
    <recommendedName>
        <fullName evidence="12">Molybdopterin dinucleotide-binding domain-containing protein</fullName>
    </recommendedName>
</protein>
<dbReference type="AlphaFoldDB" id="A0A953LI32"/>
<evidence type="ECO:0000256" key="3">
    <source>
        <dbReference type="ARBA" id="ARBA00022485"/>
    </source>
</evidence>
<evidence type="ECO:0000256" key="1">
    <source>
        <dbReference type="ARBA" id="ARBA00001942"/>
    </source>
</evidence>
<evidence type="ECO:0000259" key="8">
    <source>
        <dbReference type="Pfam" id="PF00384"/>
    </source>
</evidence>
<accession>A0A953LI32</accession>
<dbReference type="SUPFAM" id="SSF53706">
    <property type="entry name" value="Formate dehydrogenase/DMSO reductase, domains 1-3"/>
    <property type="match status" value="1"/>
</dbReference>
<dbReference type="GO" id="GO:0046872">
    <property type="term" value="F:metal ion binding"/>
    <property type="evidence" value="ECO:0007669"/>
    <property type="project" value="UniProtKB-KW"/>
</dbReference>
<organism evidence="10 11">
    <name type="scientific">Symbiobacterium thermophilum</name>
    <dbReference type="NCBI Taxonomy" id="2734"/>
    <lineage>
        <taxon>Bacteria</taxon>
        <taxon>Bacillati</taxon>
        <taxon>Bacillota</taxon>
        <taxon>Clostridia</taxon>
        <taxon>Eubacteriales</taxon>
        <taxon>Symbiobacteriaceae</taxon>
        <taxon>Symbiobacterium</taxon>
    </lineage>
</organism>
<keyword evidence="3" id="KW-0004">4Fe-4S</keyword>
<dbReference type="InterPro" id="IPR006657">
    <property type="entry name" value="MoPterin_dinucl-bd_dom"/>
</dbReference>
<sequence>MRFDGMGTKYPLSLGSIQAIPLVVESGKSYPLKAAIFFRVNPVKSSGDQRRWIEALKRLDLVVAIDTQMSETAMLAHYVLPEHHYLERMDAISVVGDTVSIRQPVVEPMYNTRSCLEILQGLAKVVGIEQYFNFTMEQWNNALLDPTGWTVKHLKEKGVIKVSATPPDYSKLPTSSGKAELVHKGFALSGGHEVVTWVPPKTQPEGDRLRLLHGHMAVHTNGYTQNVPALYARMPENDLWIHPTAAAARGIQDGDLVEVANEYGVQRIRARVTEGIRPDCVWMCHGFGTMAPEQRLAYGKGAADGWFYPILVTPVSAALGQGDATVTVRKVGEKV</sequence>
<dbReference type="Pfam" id="PF01568">
    <property type="entry name" value="Molydop_binding"/>
    <property type="match status" value="1"/>
</dbReference>
<evidence type="ECO:0000256" key="6">
    <source>
        <dbReference type="ARBA" id="ARBA00022729"/>
    </source>
</evidence>